<feature type="region of interest" description="Disordered" evidence="1">
    <location>
        <begin position="6"/>
        <end position="44"/>
    </location>
</feature>
<gene>
    <name evidence="3" type="ORF">BUALT_Bualt03G0133800</name>
</gene>
<evidence type="ECO:0000256" key="1">
    <source>
        <dbReference type="SAM" id="MobiDB-lite"/>
    </source>
</evidence>
<proteinExistence type="predicted"/>
<dbReference type="AlphaFoldDB" id="A0AAV6XTF9"/>
<feature type="region of interest" description="Disordered" evidence="1">
    <location>
        <begin position="178"/>
        <end position="231"/>
    </location>
</feature>
<feature type="domain" description="Myb/SANT-like" evidence="2">
    <location>
        <begin position="46"/>
        <end position="140"/>
    </location>
</feature>
<feature type="compositionally biased region" description="Polar residues" evidence="1">
    <location>
        <begin position="213"/>
        <end position="222"/>
    </location>
</feature>
<reference evidence="3" key="1">
    <citation type="submission" date="2019-10" db="EMBL/GenBank/DDBJ databases">
        <authorList>
            <person name="Zhang R."/>
            <person name="Pan Y."/>
            <person name="Wang J."/>
            <person name="Ma R."/>
            <person name="Yu S."/>
        </authorList>
    </citation>
    <scope>NUCLEOTIDE SEQUENCE</scope>
    <source>
        <strain evidence="3">LA-IB0</strain>
        <tissue evidence="3">Leaf</tissue>
    </source>
</reference>
<name>A0AAV6XTF9_9LAMI</name>
<keyword evidence="4" id="KW-1185">Reference proteome</keyword>
<accession>A0AAV6XTF9</accession>
<evidence type="ECO:0000313" key="4">
    <source>
        <dbReference type="Proteomes" id="UP000826271"/>
    </source>
</evidence>
<evidence type="ECO:0000259" key="2">
    <source>
        <dbReference type="Pfam" id="PF12776"/>
    </source>
</evidence>
<organism evidence="3 4">
    <name type="scientific">Buddleja alternifolia</name>
    <dbReference type="NCBI Taxonomy" id="168488"/>
    <lineage>
        <taxon>Eukaryota</taxon>
        <taxon>Viridiplantae</taxon>
        <taxon>Streptophyta</taxon>
        <taxon>Embryophyta</taxon>
        <taxon>Tracheophyta</taxon>
        <taxon>Spermatophyta</taxon>
        <taxon>Magnoliopsida</taxon>
        <taxon>eudicotyledons</taxon>
        <taxon>Gunneridae</taxon>
        <taxon>Pentapetalae</taxon>
        <taxon>asterids</taxon>
        <taxon>lamiids</taxon>
        <taxon>Lamiales</taxon>
        <taxon>Scrophulariaceae</taxon>
        <taxon>Buddlejeae</taxon>
        <taxon>Buddleja</taxon>
    </lineage>
</organism>
<dbReference type="Pfam" id="PF12776">
    <property type="entry name" value="Myb_DNA-bind_3"/>
    <property type="match status" value="1"/>
</dbReference>
<feature type="compositionally biased region" description="Basic and acidic residues" evidence="1">
    <location>
        <begin position="188"/>
        <end position="212"/>
    </location>
</feature>
<dbReference type="Proteomes" id="UP000826271">
    <property type="component" value="Unassembled WGS sequence"/>
</dbReference>
<feature type="compositionally biased region" description="Low complexity" evidence="1">
    <location>
        <begin position="17"/>
        <end position="28"/>
    </location>
</feature>
<sequence>MLYIVMDSQMSSPRIAQPSSHTQQSQSSENIRRQKGKNIATTEKANWDPKTTEIFIKNCVEELEAGNRPGSHFNRFGWENIMRKFISSTNRNYTRQQLKNRWDILKKEWGIWKPLLRGESGLGWNIEKGTIEQTPEWWERKLQEVPKAAKYRYHGPMLLEEQEMLFSDVVATGGSAWTPSSGVLPPHMMDEPDESSHIRSQDDSDHENERAAETNTNTQAESGPTIGRRRNIAFNARIRHKKGKKMSSSDKISKCLELLVDTI</sequence>
<dbReference type="InterPro" id="IPR024752">
    <property type="entry name" value="Myb/SANT-like_dom"/>
</dbReference>
<evidence type="ECO:0000313" key="3">
    <source>
        <dbReference type="EMBL" id="KAG8386291.1"/>
    </source>
</evidence>
<dbReference type="EMBL" id="WHWC01000003">
    <property type="protein sequence ID" value="KAG8386291.1"/>
    <property type="molecule type" value="Genomic_DNA"/>
</dbReference>
<comment type="caution">
    <text evidence="3">The sequence shown here is derived from an EMBL/GenBank/DDBJ whole genome shotgun (WGS) entry which is preliminary data.</text>
</comment>
<dbReference type="PANTHER" id="PTHR31704">
    <property type="entry name" value="MYB/SANT-LIKE DNA-BINDING DOMAIN PROTEIN-RELATED"/>
    <property type="match status" value="1"/>
</dbReference>
<protein>
    <recommendedName>
        <fullName evidence="2">Myb/SANT-like domain-containing protein</fullName>
    </recommendedName>
</protein>
<dbReference type="PANTHER" id="PTHR31704:SF37">
    <property type="entry name" value="HEAT SHOCK PROTEIN"/>
    <property type="match status" value="1"/>
</dbReference>